<sequence>MPVLGFNVTKIELERVTLSVPQGQIEVRLSPKVREMRLGEIRTPTGKMNGIEILFRYEIDYNPKIAQGAIEGVILYVPPQKDKIDEILNLWEEEKKIDSLTFAEVVNFITKEVSPILMIMAKEMRLPYHVPLPRVEVRPQPQ</sequence>
<evidence type="ECO:0000313" key="4">
    <source>
        <dbReference type="Proteomes" id="UP000250136"/>
    </source>
</evidence>
<reference evidence="3" key="2">
    <citation type="submission" date="2016-10" db="EMBL/GenBank/DDBJ databases">
        <authorList>
            <person name="Varghese N."/>
            <person name="Submissions S."/>
        </authorList>
    </citation>
    <scope>NUCLEOTIDE SEQUENCE [LARGE SCALE GENOMIC DNA]</scope>
    <source>
        <strain evidence="3">OGL-20</strain>
    </source>
</reference>
<reference evidence="1 4" key="1">
    <citation type="submission" date="2016-04" db="EMBL/GenBank/DDBJ databases">
        <title>Complete genome sequence of Thermococcus thioreducens type strain OGL-20P.</title>
        <authorList>
            <person name="Oger P.M."/>
        </authorList>
    </citation>
    <scope>NUCLEOTIDE SEQUENCE [LARGE SCALE GENOMIC DNA]</scope>
    <source>
        <strain evidence="1 4">OGL-20P</strain>
    </source>
</reference>
<organism evidence="2 3">
    <name type="scientific">Thermococcus thioreducens</name>
    <dbReference type="NCBI Taxonomy" id="277988"/>
    <lineage>
        <taxon>Archaea</taxon>
        <taxon>Methanobacteriati</taxon>
        <taxon>Methanobacteriota</taxon>
        <taxon>Thermococci</taxon>
        <taxon>Thermococcales</taxon>
        <taxon>Thermococcaceae</taxon>
        <taxon>Thermococcus</taxon>
    </lineage>
</organism>
<dbReference type="KEGG" id="ttd:A3L14_08595"/>
<dbReference type="Proteomes" id="UP000250136">
    <property type="component" value="Chromosome"/>
</dbReference>
<keyword evidence="4" id="KW-1185">Reference proteome</keyword>
<dbReference type="GeneID" id="33334477"/>
<dbReference type="Proteomes" id="UP000182125">
    <property type="component" value="Unassembled WGS sequence"/>
</dbReference>
<dbReference type="EMBL" id="CP015105">
    <property type="protein sequence ID" value="ASJ12939.1"/>
    <property type="molecule type" value="Genomic_DNA"/>
</dbReference>
<protein>
    <submittedName>
        <fullName evidence="2">Uncharacterized protein</fullName>
    </submittedName>
</protein>
<proteinExistence type="predicted"/>
<dbReference type="OrthoDB" id="84899at2157"/>
<name>A0A1I0M746_9EURY</name>
<evidence type="ECO:0000313" key="2">
    <source>
        <dbReference type="EMBL" id="SEV83181.1"/>
    </source>
</evidence>
<accession>A0A1I0M746</accession>
<reference evidence="2" key="3">
    <citation type="submission" date="2016-10" db="EMBL/GenBank/DDBJ databases">
        <authorList>
            <person name="de Groot N.N."/>
        </authorList>
    </citation>
    <scope>NUCLEOTIDE SEQUENCE [LARGE SCALE GENOMIC DNA]</scope>
    <source>
        <strain evidence="2">OGL-20</strain>
    </source>
</reference>
<gene>
    <name evidence="1" type="ORF">A3L14_08595</name>
    <name evidence="2" type="ORF">SAMN05216170_0225</name>
</gene>
<dbReference type="EMBL" id="FOIW01000001">
    <property type="protein sequence ID" value="SEV83181.1"/>
    <property type="molecule type" value="Genomic_DNA"/>
</dbReference>
<evidence type="ECO:0000313" key="1">
    <source>
        <dbReference type="EMBL" id="ASJ12939.1"/>
    </source>
</evidence>
<evidence type="ECO:0000313" key="3">
    <source>
        <dbReference type="Proteomes" id="UP000182125"/>
    </source>
</evidence>
<dbReference type="RefSeq" id="WP_074631139.1">
    <property type="nucleotide sequence ID" value="NZ_CP015105.1"/>
</dbReference>
<dbReference type="AlphaFoldDB" id="A0A1I0M746"/>